<evidence type="ECO:0000256" key="2">
    <source>
        <dbReference type="ARBA" id="ARBA00012513"/>
    </source>
</evidence>
<dbReference type="PROSITE" id="PS00108">
    <property type="entry name" value="PROTEIN_KINASE_ST"/>
    <property type="match status" value="1"/>
</dbReference>
<dbReference type="GO" id="GO:0005773">
    <property type="term" value="C:vacuole"/>
    <property type="evidence" value="ECO:0007669"/>
    <property type="project" value="UniProtKB-ARBA"/>
</dbReference>
<dbReference type="Pfam" id="PF00069">
    <property type="entry name" value="Pkinase"/>
    <property type="match status" value="1"/>
</dbReference>
<dbReference type="SMART" id="SM00220">
    <property type="entry name" value="S_TKc"/>
    <property type="match status" value="1"/>
</dbReference>
<dbReference type="SUPFAM" id="SSF56112">
    <property type="entry name" value="Protein kinase-like (PK-like)"/>
    <property type="match status" value="1"/>
</dbReference>
<keyword evidence="7 13" id="KW-0547">Nucleotide-binding</keyword>
<dbReference type="InterPro" id="IPR015943">
    <property type="entry name" value="WD40/YVTN_repeat-like_dom_sf"/>
</dbReference>
<evidence type="ECO:0000256" key="14">
    <source>
        <dbReference type="SAM" id="MobiDB-lite"/>
    </source>
</evidence>
<keyword evidence="9 13" id="KW-0067">ATP-binding</keyword>
<reference evidence="16" key="1">
    <citation type="journal article" date="2020" name="Microb. Genom.">
        <title>Genetic diversity of clinical and environmental Mucorales isolates obtained from an investigation of mucormycosis cases among solid organ transplant recipients.</title>
        <authorList>
            <person name="Nguyen M.H."/>
            <person name="Kaul D."/>
            <person name="Muto C."/>
            <person name="Cheng S.J."/>
            <person name="Richter R.A."/>
            <person name="Bruno V.M."/>
            <person name="Liu G."/>
            <person name="Beyhan S."/>
            <person name="Sundermann A.J."/>
            <person name="Mounaud S."/>
            <person name="Pasculle A.W."/>
            <person name="Nierman W.C."/>
            <person name="Driscoll E."/>
            <person name="Cumbie R."/>
            <person name="Clancy C.J."/>
            <person name="Dupont C.L."/>
        </authorList>
    </citation>
    <scope>NUCLEOTIDE SEQUENCE</scope>
    <source>
        <strain evidence="16">GL16</strain>
    </source>
</reference>
<dbReference type="PROSITE" id="PS00678">
    <property type="entry name" value="WD_REPEATS_1"/>
    <property type="match status" value="2"/>
</dbReference>
<feature type="repeat" description="WD" evidence="12">
    <location>
        <begin position="866"/>
        <end position="907"/>
    </location>
</feature>
<dbReference type="Pfam" id="PF04192">
    <property type="entry name" value="Utp21"/>
    <property type="match status" value="1"/>
</dbReference>
<dbReference type="Gene3D" id="1.10.510.10">
    <property type="entry name" value="Transferase(Phosphotransferase) domain 1"/>
    <property type="match status" value="1"/>
</dbReference>
<dbReference type="SUPFAM" id="SSF50978">
    <property type="entry name" value="WD40 repeat-like"/>
    <property type="match status" value="2"/>
</dbReference>
<dbReference type="Pfam" id="PF25168">
    <property type="entry name" value="Beta-prop_WDR36-Utp21_2nd"/>
    <property type="match status" value="1"/>
</dbReference>
<dbReference type="InterPro" id="IPR001680">
    <property type="entry name" value="WD40_rpt"/>
</dbReference>
<evidence type="ECO:0000256" key="7">
    <source>
        <dbReference type="ARBA" id="ARBA00022741"/>
    </source>
</evidence>
<dbReference type="InterPro" id="IPR059157">
    <property type="entry name" value="WDR36-Utp21_N"/>
</dbReference>
<evidence type="ECO:0000256" key="11">
    <source>
        <dbReference type="ARBA" id="ARBA00048679"/>
    </source>
</evidence>
<dbReference type="PANTHER" id="PTHR22840:SF12">
    <property type="entry name" value="WD REPEAT-CONTAINING PROTEIN 36"/>
    <property type="match status" value="1"/>
</dbReference>
<dbReference type="EMBL" id="JAANIT010000862">
    <property type="protein sequence ID" value="KAG1543917.1"/>
    <property type="molecule type" value="Genomic_DNA"/>
</dbReference>
<feature type="repeat" description="WD" evidence="12">
    <location>
        <begin position="669"/>
        <end position="700"/>
    </location>
</feature>
<keyword evidence="8" id="KW-0418">Kinase</keyword>
<evidence type="ECO:0000313" key="16">
    <source>
        <dbReference type="EMBL" id="KAG1543917.1"/>
    </source>
</evidence>
<dbReference type="InterPro" id="IPR017441">
    <property type="entry name" value="Protein_kinase_ATP_BS"/>
</dbReference>
<dbReference type="GO" id="GO:0005524">
    <property type="term" value="F:ATP binding"/>
    <property type="evidence" value="ECO:0007669"/>
    <property type="project" value="UniProtKB-UniRule"/>
</dbReference>
<evidence type="ECO:0000256" key="3">
    <source>
        <dbReference type="ARBA" id="ARBA00022527"/>
    </source>
</evidence>
<keyword evidence="4 12" id="KW-0853">WD repeat</keyword>
<feature type="region of interest" description="Disordered" evidence="14">
    <location>
        <begin position="341"/>
        <end position="365"/>
    </location>
</feature>
<dbReference type="PANTHER" id="PTHR22840">
    <property type="entry name" value="WD REPEAT-CONTAINING PROTEIN 36"/>
    <property type="match status" value="1"/>
</dbReference>
<feature type="compositionally biased region" description="Low complexity" evidence="14">
    <location>
        <begin position="341"/>
        <end position="361"/>
    </location>
</feature>
<evidence type="ECO:0000256" key="12">
    <source>
        <dbReference type="PROSITE-ProRule" id="PRU00221"/>
    </source>
</evidence>
<dbReference type="InterPro" id="IPR008271">
    <property type="entry name" value="Ser/Thr_kinase_AS"/>
</dbReference>
<evidence type="ECO:0000256" key="5">
    <source>
        <dbReference type="ARBA" id="ARBA00022679"/>
    </source>
</evidence>
<organism evidence="16 17">
    <name type="scientific">Rhizopus oryzae</name>
    <name type="common">Mucormycosis agent</name>
    <name type="synonym">Rhizopus arrhizus var. delemar</name>
    <dbReference type="NCBI Taxonomy" id="64495"/>
    <lineage>
        <taxon>Eukaryota</taxon>
        <taxon>Fungi</taxon>
        <taxon>Fungi incertae sedis</taxon>
        <taxon>Mucoromycota</taxon>
        <taxon>Mucoromycotina</taxon>
        <taxon>Mucoromycetes</taxon>
        <taxon>Mucorales</taxon>
        <taxon>Mucorineae</taxon>
        <taxon>Rhizopodaceae</taxon>
        <taxon>Rhizopus</taxon>
    </lineage>
</organism>
<feature type="repeat" description="WD" evidence="12">
    <location>
        <begin position="949"/>
        <end position="990"/>
    </location>
</feature>
<dbReference type="SUPFAM" id="SSF82171">
    <property type="entry name" value="DPP6 N-terminal domain-like"/>
    <property type="match status" value="1"/>
</dbReference>
<dbReference type="GO" id="GO:0004674">
    <property type="term" value="F:protein serine/threonine kinase activity"/>
    <property type="evidence" value="ECO:0007669"/>
    <property type="project" value="UniProtKB-KW"/>
</dbReference>
<accession>A0A9P6YB36</accession>
<dbReference type="OrthoDB" id="10250769at2759"/>
<evidence type="ECO:0000313" key="17">
    <source>
        <dbReference type="Proteomes" id="UP000717996"/>
    </source>
</evidence>
<dbReference type="PROSITE" id="PS50082">
    <property type="entry name" value="WD_REPEATS_2"/>
    <property type="match status" value="3"/>
</dbReference>
<dbReference type="InterPro" id="IPR011009">
    <property type="entry name" value="Kinase-like_dom_sf"/>
</dbReference>
<gene>
    <name evidence="16" type="ORF">G6F51_006379</name>
</gene>
<keyword evidence="3" id="KW-0723">Serine/threonine-protein kinase</keyword>
<comment type="similarity">
    <text evidence="1">Belongs to the protein kinase superfamily. CK1 Ser/Thr protein kinase family. Casein kinase I subfamily.</text>
</comment>
<evidence type="ECO:0000259" key="15">
    <source>
        <dbReference type="PROSITE" id="PS50011"/>
    </source>
</evidence>
<name>A0A9P6YB36_RHIOR</name>
<dbReference type="EC" id="2.7.11.1" evidence="2"/>
<comment type="catalytic activity">
    <reaction evidence="11">
        <text>L-seryl-[protein] + ATP = O-phospho-L-seryl-[protein] + ADP + H(+)</text>
        <dbReference type="Rhea" id="RHEA:17989"/>
        <dbReference type="Rhea" id="RHEA-COMP:9863"/>
        <dbReference type="Rhea" id="RHEA-COMP:11604"/>
        <dbReference type="ChEBI" id="CHEBI:15378"/>
        <dbReference type="ChEBI" id="CHEBI:29999"/>
        <dbReference type="ChEBI" id="CHEBI:30616"/>
        <dbReference type="ChEBI" id="CHEBI:83421"/>
        <dbReference type="ChEBI" id="CHEBI:456216"/>
        <dbReference type="EC" id="2.7.11.1"/>
    </reaction>
</comment>
<dbReference type="CDD" id="cd00200">
    <property type="entry name" value="WD40"/>
    <property type="match status" value="1"/>
</dbReference>
<sequence length="1288" mass="145780">MPENYRQTRTTSSSSSVTSSNVVGVHYKVGRKIGEGSFGIIYEGINLMNNQQVAIKFESRKSDAPQLRDEYRTYKVLAGLPGIPGAYYFGQEGLHSILVIDLLGPSLEDLFDMCSRKFSIKTVAMLAKQMITRIQSIHERNLIYRDIKPDNFLIGRPNTKYANTIYLIDFGMGKLYRDPKTKQHIPYREKKSLSGTARYMSINTHLGREQSRRDDLESLGHVFMYFLRGSLPWQGLKAATNKQKYERIGEKKQTTSIHDLCAGFPEEFGHYLQYARRLGFEENPNYEYMKNLFDKVLESIGEIDDGVYDWMLLNDGKGWEYRSSYYRRNTAVAALNNAVTPRQHNTTTPPKNTNTHTTTHNASKRYSRHMYRSAQPMLSDAAIVNYHTIDNHTEHQKRGFLSTCLTALSCGCLETPFRAIGYVTNETPYVINNLGQTYLLTTSVGKSFQTYDLGKMNLLFVSTPTEKPITAMASFKKLMYVATSNKVLGYLRGKQVLELGGQGEFTIMQILVLGGYMVALCDDNTLKVWDTATGDLYTEIEFGHEFTATAMLHPSTYLNKILISSTQGTMQIWNIRSNKMVYQFRYMGSAITCLVQSPVVDVVAVGLLDGTVILHNIKADEKIDSVRQDDRVTAITFRTDGEHMMATGNMHGDVALWDLSDRRLAHIMKNAHDGYITSLTFLSNQPILVTGGTDNAVKQWIFEKHNSVPFPFKSRSGHHAPPSKLTYFGRAILSAGRDHSLRCFSTILDTQNFEFSQGHLAKKAKERGISMDDLKLPQILDFDINMAKAKEWDNVITCHANDSAARTWTTKNKRLGSHVLLSTDKTAVKSTCISSCGNFGYLGCASGQIDMYNMQSGLHRKTFGGSDGHKKAITGLTTDIINKCLITASVDKTIKIWDIKTAKVLDTIDLGSPAVSIRYHMDNDLLAVVCDDLGIRVVDLETKRVIREFWGHRNRITDFVFSPDSRWIVSASLDGTVRTWDLPTGSMIDIFKVEDIVTCLTFSPEGDFLATAHVDNNGIFLWANRTQYSNVSLRHIADDDEAQLLSLPTMHNDDDNSDTEDEDLEINKEEEINTVEQLTDQMITMSMEPRAKWQNLLHLDTIKLRNKPKEAPKLPEKAPFFLPTLPGAKAQFNLENAMDVDKKEEDEQEKSKRIQFTQLNTDTEYSKLLRAGHDANQTYADYVEYAKSLSPAAIDVELRSFTIDPELTLLNYFLEAIVYMLKSRKNFELAQAWLSVFLNIHGDLIISNTSQPIHDNIKTILDIQSTEFGRLSQHIHYSLCLIDFARRT</sequence>
<dbReference type="FunFam" id="2.130.10.10:FF:000200">
    <property type="entry name" value="U3 small nucleolar RNA-associated protein 21"/>
    <property type="match status" value="1"/>
</dbReference>
<dbReference type="InterPro" id="IPR020472">
    <property type="entry name" value="WD40_PAC1"/>
</dbReference>
<dbReference type="GO" id="GO:0032040">
    <property type="term" value="C:small-subunit processome"/>
    <property type="evidence" value="ECO:0007669"/>
    <property type="project" value="InterPro"/>
</dbReference>
<dbReference type="InterPro" id="IPR019775">
    <property type="entry name" value="WD40_repeat_CS"/>
</dbReference>
<protein>
    <recommendedName>
        <fullName evidence="2">non-specific serine/threonine protein kinase</fullName>
        <ecNumber evidence="2">2.7.11.1</ecNumber>
    </recommendedName>
</protein>
<proteinExistence type="inferred from homology"/>
<comment type="caution">
    <text evidence="16">The sequence shown here is derived from an EMBL/GenBank/DDBJ whole genome shotgun (WGS) entry which is preliminary data.</text>
</comment>
<dbReference type="CDD" id="cd14127">
    <property type="entry name" value="STKc_CK1_fungal"/>
    <property type="match status" value="1"/>
</dbReference>
<evidence type="ECO:0000256" key="9">
    <source>
        <dbReference type="ARBA" id="ARBA00022840"/>
    </source>
</evidence>
<evidence type="ECO:0000256" key="10">
    <source>
        <dbReference type="ARBA" id="ARBA00047899"/>
    </source>
</evidence>
<dbReference type="Proteomes" id="UP000717996">
    <property type="component" value="Unassembled WGS sequence"/>
</dbReference>
<dbReference type="InterPro" id="IPR000719">
    <property type="entry name" value="Prot_kinase_dom"/>
</dbReference>
<feature type="binding site" evidence="13">
    <location>
        <position position="56"/>
    </location>
    <ligand>
        <name>ATP</name>
        <dbReference type="ChEBI" id="CHEBI:30616"/>
    </ligand>
</feature>
<keyword evidence="6" id="KW-0677">Repeat</keyword>
<evidence type="ECO:0000256" key="4">
    <source>
        <dbReference type="ARBA" id="ARBA00022574"/>
    </source>
</evidence>
<dbReference type="InterPro" id="IPR007319">
    <property type="entry name" value="WDR36/Utp21_C"/>
</dbReference>
<dbReference type="FunFam" id="1.10.510.10:FF:000160">
    <property type="entry name" value="Casein kinase I 1"/>
    <property type="match status" value="1"/>
</dbReference>
<evidence type="ECO:0000256" key="6">
    <source>
        <dbReference type="ARBA" id="ARBA00022737"/>
    </source>
</evidence>
<dbReference type="PROSITE" id="PS50294">
    <property type="entry name" value="WD_REPEATS_REGION"/>
    <property type="match status" value="3"/>
</dbReference>
<dbReference type="SMART" id="SM00320">
    <property type="entry name" value="WD40"/>
    <property type="match status" value="10"/>
</dbReference>
<dbReference type="GO" id="GO:0006364">
    <property type="term" value="P:rRNA processing"/>
    <property type="evidence" value="ECO:0007669"/>
    <property type="project" value="InterPro"/>
</dbReference>
<evidence type="ECO:0000256" key="13">
    <source>
        <dbReference type="PROSITE-ProRule" id="PRU10141"/>
    </source>
</evidence>
<keyword evidence="5" id="KW-0808">Transferase</keyword>
<evidence type="ECO:0000256" key="8">
    <source>
        <dbReference type="ARBA" id="ARBA00022777"/>
    </source>
</evidence>
<evidence type="ECO:0000256" key="1">
    <source>
        <dbReference type="ARBA" id="ARBA00005926"/>
    </source>
</evidence>
<dbReference type="PROSITE" id="PS00107">
    <property type="entry name" value="PROTEIN_KINASE_ATP"/>
    <property type="match status" value="1"/>
</dbReference>
<dbReference type="Gene3D" id="2.130.10.10">
    <property type="entry name" value="YVTN repeat-like/Quinoprotein amine dehydrogenase"/>
    <property type="match status" value="2"/>
</dbReference>
<dbReference type="GO" id="GO:0034388">
    <property type="term" value="C:Pwp2p-containing subcomplex of 90S preribosome"/>
    <property type="evidence" value="ECO:0007669"/>
    <property type="project" value="TreeGrafter"/>
</dbReference>
<dbReference type="PRINTS" id="PR00320">
    <property type="entry name" value="GPROTEINBRPT"/>
</dbReference>
<dbReference type="InterPro" id="IPR036322">
    <property type="entry name" value="WD40_repeat_dom_sf"/>
</dbReference>
<comment type="catalytic activity">
    <reaction evidence="10">
        <text>L-threonyl-[protein] + ATP = O-phospho-L-threonyl-[protein] + ADP + H(+)</text>
        <dbReference type="Rhea" id="RHEA:46608"/>
        <dbReference type="Rhea" id="RHEA-COMP:11060"/>
        <dbReference type="Rhea" id="RHEA-COMP:11605"/>
        <dbReference type="ChEBI" id="CHEBI:15378"/>
        <dbReference type="ChEBI" id="CHEBI:30013"/>
        <dbReference type="ChEBI" id="CHEBI:30616"/>
        <dbReference type="ChEBI" id="CHEBI:61977"/>
        <dbReference type="ChEBI" id="CHEBI:456216"/>
        <dbReference type="EC" id="2.7.11.1"/>
    </reaction>
</comment>
<dbReference type="Pfam" id="PF25171">
    <property type="entry name" value="Beta-prop_WDR36-Utp21_1st"/>
    <property type="match status" value="1"/>
</dbReference>
<feature type="domain" description="Protein kinase" evidence="15">
    <location>
        <begin position="27"/>
        <end position="297"/>
    </location>
</feature>
<dbReference type="PROSITE" id="PS50011">
    <property type="entry name" value="PROTEIN_KINASE_DOM"/>
    <property type="match status" value="1"/>
</dbReference>